<sequence>MVEATLQKFGYPTTLVARRRSWAVLCRPQQPTLGSLVLICLEPVQAFGEVSPAAFAELQIVVKELEAALAGFVGYSKMNYLMLMMVDPDVHFHVIPRYEGSRSFGGLSVTDAGWPGPPALAPAAEPDAAELEALVAELRRRWPSADQSSSPTPWPGA</sequence>
<dbReference type="RefSeq" id="WP_377043770.1">
    <property type="nucleotide sequence ID" value="NZ_JBHLUN010000005.1"/>
</dbReference>
<protein>
    <submittedName>
        <fullName evidence="1">HIT family protein</fullName>
        <ecNumber evidence="1">2.1.1.-</ecNumber>
    </submittedName>
</protein>
<name>A0ABV6JQN6_9PROT</name>
<dbReference type="GO" id="GO:0032259">
    <property type="term" value="P:methylation"/>
    <property type="evidence" value="ECO:0007669"/>
    <property type="project" value="UniProtKB-KW"/>
</dbReference>
<proteinExistence type="predicted"/>
<dbReference type="EC" id="2.1.1.-" evidence="1"/>
<keyword evidence="2" id="KW-1185">Reference proteome</keyword>
<keyword evidence="1" id="KW-0489">Methyltransferase</keyword>
<organism evidence="1 2">
    <name type="scientific">Roseomonas elaeocarpi</name>
    <dbReference type="NCBI Taxonomy" id="907779"/>
    <lineage>
        <taxon>Bacteria</taxon>
        <taxon>Pseudomonadati</taxon>
        <taxon>Pseudomonadota</taxon>
        <taxon>Alphaproteobacteria</taxon>
        <taxon>Acetobacterales</taxon>
        <taxon>Roseomonadaceae</taxon>
        <taxon>Roseomonas</taxon>
    </lineage>
</organism>
<evidence type="ECO:0000313" key="2">
    <source>
        <dbReference type="Proteomes" id="UP001589865"/>
    </source>
</evidence>
<reference evidence="1 2" key="1">
    <citation type="submission" date="2024-09" db="EMBL/GenBank/DDBJ databases">
        <authorList>
            <person name="Sun Q."/>
            <person name="Mori K."/>
        </authorList>
    </citation>
    <scope>NUCLEOTIDE SEQUENCE [LARGE SCALE GENOMIC DNA]</scope>
    <source>
        <strain evidence="1 2">TBRC 5777</strain>
    </source>
</reference>
<accession>A0ABV6JQN6</accession>
<dbReference type="SUPFAM" id="SSF54197">
    <property type="entry name" value="HIT-like"/>
    <property type="match status" value="1"/>
</dbReference>
<dbReference type="InterPro" id="IPR036265">
    <property type="entry name" value="HIT-like_sf"/>
</dbReference>
<dbReference type="Gene3D" id="3.30.428.10">
    <property type="entry name" value="HIT-like"/>
    <property type="match status" value="1"/>
</dbReference>
<gene>
    <name evidence="1" type="ORF">ACFFGY_07205</name>
</gene>
<dbReference type="Proteomes" id="UP001589865">
    <property type="component" value="Unassembled WGS sequence"/>
</dbReference>
<evidence type="ECO:0000313" key="1">
    <source>
        <dbReference type="EMBL" id="MFC0408033.1"/>
    </source>
</evidence>
<dbReference type="GO" id="GO:0008168">
    <property type="term" value="F:methyltransferase activity"/>
    <property type="evidence" value="ECO:0007669"/>
    <property type="project" value="UniProtKB-KW"/>
</dbReference>
<keyword evidence="1" id="KW-0808">Transferase</keyword>
<dbReference type="EMBL" id="JBHLUN010000005">
    <property type="protein sequence ID" value="MFC0408033.1"/>
    <property type="molecule type" value="Genomic_DNA"/>
</dbReference>
<comment type="caution">
    <text evidence="1">The sequence shown here is derived from an EMBL/GenBank/DDBJ whole genome shotgun (WGS) entry which is preliminary data.</text>
</comment>